<gene>
    <name evidence="6" type="ORF">SAMN05216552_1022104</name>
</gene>
<organism evidence="6 7">
    <name type="scientific">Pseudoduganella namucuonensis</name>
    <dbReference type="NCBI Taxonomy" id="1035707"/>
    <lineage>
        <taxon>Bacteria</taxon>
        <taxon>Pseudomonadati</taxon>
        <taxon>Pseudomonadota</taxon>
        <taxon>Betaproteobacteria</taxon>
        <taxon>Burkholderiales</taxon>
        <taxon>Oxalobacteraceae</taxon>
        <taxon>Telluria group</taxon>
        <taxon>Pseudoduganella</taxon>
    </lineage>
</organism>
<dbReference type="GO" id="GO:0003677">
    <property type="term" value="F:DNA binding"/>
    <property type="evidence" value="ECO:0007669"/>
    <property type="project" value="UniProtKB-UniRule"/>
</dbReference>
<dbReference type="Gene3D" id="1.10.357.10">
    <property type="entry name" value="Tetracycline Repressor, domain 2"/>
    <property type="match status" value="1"/>
</dbReference>
<dbReference type="InterPro" id="IPR001647">
    <property type="entry name" value="HTH_TetR"/>
</dbReference>
<dbReference type="STRING" id="1035707.SAMN05216552_1022104"/>
<accession>A0A1I7L2Q7</accession>
<dbReference type="EMBL" id="FPBO01000022">
    <property type="protein sequence ID" value="SFV04049.1"/>
    <property type="molecule type" value="Genomic_DNA"/>
</dbReference>
<evidence type="ECO:0000256" key="4">
    <source>
        <dbReference type="PROSITE-ProRule" id="PRU00335"/>
    </source>
</evidence>
<proteinExistence type="predicted"/>
<dbReference type="AlphaFoldDB" id="A0A1I7L2Q7"/>
<dbReference type="Gene3D" id="1.10.10.60">
    <property type="entry name" value="Homeodomain-like"/>
    <property type="match status" value="1"/>
</dbReference>
<dbReference type="PANTHER" id="PTHR47506:SF6">
    <property type="entry name" value="HTH-TYPE TRANSCRIPTIONAL REPRESSOR NEMR"/>
    <property type="match status" value="1"/>
</dbReference>
<dbReference type="InterPro" id="IPR036271">
    <property type="entry name" value="Tet_transcr_reg_TetR-rel_C_sf"/>
</dbReference>
<dbReference type="Proteomes" id="UP000199391">
    <property type="component" value="Unassembled WGS sequence"/>
</dbReference>
<evidence type="ECO:0000256" key="1">
    <source>
        <dbReference type="ARBA" id="ARBA00023015"/>
    </source>
</evidence>
<keyword evidence="3" id="KW-0804">Transcription</keyword>
<evidence type="ECO:0000256" key="3">
    <source>
        <dbReference type="ARBA" id="ARBA00023163"/>
    </source>
</evidence>
<dbReference type="Pfam" id="PF16925">
    <property type="entry name" value="TetR_C_13"/>
    <property type="match status" value="1"/>
</dbReference>
<dbReference type="SUPFAM" id="SSF46689">
    <property type="entry name" value="Homeodomain-like"/>
    <property type="match status" value="1"/>
</dbReference>
<dbReference type="SUPFAM" id="SSF48498">
    <property type="entry name" value="Tetracyclin repressor-like, C-terminal domain"/>
    <property type="match status" value="1"/>
</dbReference>
<keyword evidence="7" id="KW-1185">Reference proteome</keyword>
<dbReference type="PANTHER" id="PTHR47506">
    <property type="entry name" value="TRANSCRIPTIONAL REGULATORY PROTEIN"/>
    <property type="match status" value="1"/>
</dbReference>
<sequence>MMMNLSSKSEATYAAILAAAYEMAAADGIGKLSLGEVAKRMGISKSGVFSRVGSLEALQAAVLDESDRRFAEDVFMPSLRLPAGLPRLAAQVERWTESCCATGPGTGCLYTAGAFEYDDLQTPLRDRLQQGVERWRASLRKTVRQAVEVGHLRPDTDAEQLVFEIYCLIVGLMHDTRFMRDPAAPRRMQMAFSRLISTYKSFNYQG</sequence>
<dbReference type="PROSITE" id="PS50977">
    <property type="entry name" value="HTH_TETR_2"/>
    <property type="match status" value="1"/>
</dbReference>
<dbReference type="InterPro" id="IPR009057">
    <property type="entry name" value="Homeodomain-like_sf"/>
</dbReference>
<keyword evidence="1" id="KW-0805">Transcription regulation</keyword>
<dbReference type="InterPro" id="IPR011075">
    <property type="entry name" value="TetR_C"/>
</dbReference>
<keyword evidence="2 4" id="KW-0238">DNA-binding</keyword>
<name>A0A1I7L2Q7_9BURK</name>
<evidence type="ECO:0000259" key="5">
    <source>
        <dbReference type="PROSITE" id="PS50977"/>
    </source>
</evidence>
<protein>
    <submittedName>
        <fullName evidence="6">Transcriptional regulator, TetR family</fullName>
    </submittedName>
</protein>
<evidence type="ECO:0000256" key="2">
    <source>
        <dbReference type="ARBA" id="ARBA00023125"/>
    </source>
</evidence>
<evidence type="ECO:0000313" key="6">
    <source>
        <dbReference type="EMBL" id="SFV04049.1"/>
    </source>
</evidence>
<reference evidence="7" key="1">
    <citation type="submission" date="2016-10" db="EMBL/GenBank/DDBJ databases">
        <authorList>
            <person name="Varghese N."/>
            <person name="Submissions S."/>
        </authorList>
    </citation>
    <scope>NUCLEOTIDE SEQUENCE [LARGE SCALE GENOMIC DNA]</scope>
    <source>
        <strain evidence="7">CGMCC 1.11014</strain>
    </source>
</reference>
<feature type="domain" description="HTH tetR-type" evidence="5">
    <location>
        <begin position="10"/>
        <end position="70"/>
    </location>
</feature>
<feature type="DNA-binding region" description="H-T-H motif" evidence="4">
    <location>
        <begin position="33"/>
        <end position="52"/>
    </location>
</feature>
<evidence type="ECO:0000313" key="7">
    <source>
        <dbReference type="Proteomes" id="UP000199391"/>
    </source>
</evidence>